<keyword evidence="3" id="KW-1185">Reference proteome</keyword>
<dbReference type="OrthoDB" id="3553646at2759"/>
<sequence length="155" mass="16548">MRFSMIASIPLLVLSTLTSAAPAAIPAAAIDARAASTQIYYLVNCFNNITFAAYAEIDYYPTKSLSLAGQTPSMTAILSKTDSIDYEDGTWKATTPFKATVVIGEDAYTAKSGSTVGSATVSTSTTALTCVRLTRFVLYEPNVDEQCYTDYACQA</sequence>
<feature type="signal peptide" evidence="1">
    <location>
        <begin position="1"/>
        <end position="20"/>
    </location>
</feature>
<evidence type="ECO:0000256" key="1">
    <source>
        <dbReference type="SAM" id="SignalP"/>
    </source>
</evidence>
<name>A0A4V4HTU0_9HELO</name>
<keyword evidence="1" id="KW-0732">Signal</keyword>
<comment type="caution">
    <text evidence="2">The sequence shown here is derived from an EMBL/GenBank/DDBJ whole genome shotgun (WGS) entry which is preliminary data.</text>
</comment>
<evidence type="ECO:0000313" key="2">
    <source>
        <dbReference type="EMBL" id="THV46846.1"/>
    </source>
</evidence>
<protein>
    <submittedName>
        <fullName evidence="2">Uncharacterized protein</fullName>
    </submittedName>
</protein>
<gene>
    <name evidence="2" type="ORF">BGAL_0355g00050</name>
</gene>
<evidence type="ECO:0000313" key="3">
    <source>
        <dbReference type="Proteomes" id="UP000308671"/>
    </source>
</evidence>
<feature type="chain" id="PRO_5020517056" evidence="1">
    <location>
        <begin position="21"/>
        <end position="155"/>
    </location>
</feature>
<reference evidence="2 3" key="1">
    <citation type="submission" date="2017-12" db="EMBL/GenBank/DDBJ databases">
        <title>Comparative genomics of Botrytis spp.</title>
        <authorList>
            <person name="Valero-Jimenez C.A."/>
            <person name="Tapia P."/>
            <person name="Veloso J."/>
            <person name="Silva-Moreno E."/>
            <person name="Staats M."/>
            <person name="Valdes J.H."/>
            <person name="Van Kan J.A.L."/>
        </authorList>
    </citation>
    <scope>NUCLEOTIDE SEQUENCE [LARGE SCALE GENOMIC DNA]</scope>
    <source>
        <strain evidence="2 3">MUCL435</strain>
    </source>
</reference>
<proteinExistence type="predicted"/>
<accession>A0A4V4HTU0</accession>
<dbReference type="AlphaFoldDB" id="A0A4V4HTU0"/>
<dbReference type="Proteomes" id="UP000308671">
    <property type="component" value="Unassembled WGS sequence"/>
</dbReference>
<organism evidence="2 3">
    <name type="scientific">Botrytis galanthina</name>
    <dbReference type="NCBI Taxonomy" id="278940"/>
    <lineage>
        <taxon>Eukaryota</taxon>
        <taxon>Fungi</taxon>
        <taxon>Dikarya</taxon>
        <taxon>Ascomycota</taxon>
        <taxon>Pezizomycotina</taxon>
        <taxon>Leotiomycetes</taxon>
        <taxon>Helotiales</taxon>
        <taxon>Sclerotiniaceae</taxon>
        <taxon>Botrytis</taxon>
    </lineage>
</organism>
<dbReference type="EMBL" id="PQXL01000355">
    <property type="protein sequence ID" value="THV46846.1"/>
    <property type="molecule type" value="Genomic_DNA"/>
</dbReference>